<dbReference type="GO" id="GO:0016020">
    <property type="term" value="C:membrane"/>
    <property type="evidence" value="ECO:0007669"/>
    <property type="project" value="UniProtKB-SubCell"/>
</dbReference>
<keyword evidence="5 12" id="KW-0812">Transmembrane</keyword>
<evidence type="ECO:0000256" key="8">
    <source>
        <dbReference type="ARBA" id="ARBA00023065"/>
    </source>
</evidence>
<evidence type="ECO:0000313" key="15">
    <source>
        <dbReference type="Proteomes" id="UP000887013"/>
    </source>
</evidence>
<sequence length="247" mass="28835">MGHYLMCFSSNLHLDDKAEPDAWKFNSSRSKISNFINHFNLKMPADESLLYWRPPVVIFSVHSPFIQNDPFESPNELLLGHKYEINIRLEEEHLLPHPFPTDCTSYEELWRKNNKTGPRSQEVCQNKCLDSFKEHCWEYLLTQILSEDNDTHTQENSSCKKMDLEEIPRCKMNCKGDCVDTIKVAVYLEKTEVNVMKHNPLYGTEELFSYIGGLMGCWLGMSVWASVGIFENAYWKIVGVKRQLRNE</sequence>
<evidence type="ECO:0000256" key="2">
    <source>
        <dbReference type="ARBA" id="ARBA00007193"/>
    </source>
</evidence>
<evidence type="ECO:0000256" key="1">
    <source>
        <dbReference type="ARBA" id="ARBA00004141"/>
    </source>
</evidence>
<accession>A0A8X6PPN7</accession>
<dbReference type="OrthoDB" id="6433766at2759"/>
<evidence type="ECO:0000313" key="14">
    <source>
        <dbReference type="EMBL" id="GFT75326.1"/>
    </source>
</evidence>
<feature type="transmembrane region" description="Helical" evidence="13">
    <location>
        <begin position="207"/>
        <end position="235"/>
    </location>
</feature>
<evidence type="ECO:0000256" key="5">
    <source>
        <dbReference type="ARBA" id="ARBA00022692"/>
    </source>
</evidence>
<reference evidence="14" key="1">
    <citation type="submission" date="2020-08" db="EMBL/GenBank/DDBJ databases">
        <title>Multicomponent nature underlies the extraordinary mechanical properties of spider dragline silk.</title>
        <authorList>
            <person name="Kono N."/>
            <person name="Nakamura H."/>
            <person name="Mori M."/>
            <person name="Yoshida Y."/>
            <person name="Ohtoshi R."/>
            <person name="Malay A.D."/>
            <person name="Moran D.A.P."/>
            <person name="Tomita M."/>
            <person name="Numata K."/>
            <person name="Arakawa K."/>
        </authorList>
    </citation>
    <scope>NUCLEOTIDE SEQUENCE</scope>
</reference>
<protein>
    <submittedName>
        <fullName evidence="14">Uncharacterized protein</fullName>
    </submittedName>
</protein>
<proteinExistence type="inferred from homology"/>
<keyword evidence="4 12" id="KW-0894">Sodium channel</keyword>
<evidence type="ECO:0000256" key="10">
    <source>
        <dbReference type="ARBA" id="ARBA00023201"/>
    </source>
</evidence>
<gene>
    <name evidence="14" type="primary">AVEN_235582_1</name>
    <name evidence="14" type="ORF">NPIL_16461</name>
</gene>
<evidence type="ECO:0000256" key="4">
    <source>
        <dbReference type="ARBA" id="ARBA00022461"/>
    </source>
</evidence>
<dbReference type="Gene3D" id="1.10.287.770">
    <property type="entry name" value="YojJ-like"/>
    <property type="match status" value="1"/>
</dbReference>
<dbReference type="Pfam" id="PF00858">
    <property type="entry name" value="ASC"/>
    <property type="match status" value="1"/>
</dbReference>
<evidence type="ECO:0000256" key="12">
    <source>
        <dbReference type="RuleBase" id="RU000679"/>
    </source>
</evidence>
<evidence type="ECO:0000256" key="6">
    <source>
        <dbReference type="ARBA" id="ARBA00022989"/>
    </source>
</evidence>
<keyword evidence="11 12" id="KW-0407">Ion channel</keyword>
<keyword evidence="7" id="KW-0915">Sodium</keyword>
<comment type="subcellular location">
    <subcellularLocation>
        <location evidence="1">Membrane</location>
        <topology evidence="1">Multi-pass membrane protein</topology>
    </subcellularLocation>
</comment>
<keyword evidence="15" id="KW-1185">Reference proteome</keyword>
<dbReference type="InterPro" id="IPR001873">
    <property type="entry name" value="ENaC"/>
</dbReference>
<keyword evidence="8 12" id="KW-0406">Ion transport</keyword>
<dbReference type="EMBL" id="BMAW01070823">
    <property type="protein sequence ID" value="GFT75326.1"/>
    <property type="molecule type" value="Genomic_DNA"/>
</dbReference>
<keyword evidence="6 13" id="KW-1133">Transmembrane helix</keyword>
<organism evidence="14 15">
    <name type="scientific">Nephila pilipes</name>
    <name type="common">Giant wood spider</name>
    <name type="synonym">Nephila maculata</name>
    <dbReference type="NCBI Taxonomy" id="299642"/>
    <lineage>
        <taxon>Eukaryota</taxon>
        <taxon>Metazoa</taxon>
        <taxon>Ecdysozoa</taxon>
        <taxon>Arthropoda</taxon>
        <taxon>Chelicerata</taxon>
        <taxon>Arachnida</taxon>
        <taxon>Araneae</taxon>
        <taxon>Araneomorphae</taxon>
        <taxon>Entelegynae</taxon>
        <taxon>Araneoidea</taxon>
        <taxon>Nephilidae</taxon>
        <taxon>Nephila</taxon>
    </lineage>
</organism>
<dbReference type="GO" id="GO:0005272">
    <property type="term" value="F:sodium channel activity"/>
    <property type="evidence" value="ECO:0007669"/>
    <property type="project" value="UniProtKB-KW"/>
</dbReference>
<dbReference type="AlphaFoldDB" id="A0A8X6PPN7"/>
<keyword evidence="3 12" id="KW-0813">Transport</keyword>
<evidence type="ECO:0000256" key="13">
    <source>
        <dbReference type="SAM" id="Phobius"/>
    </source>
</evidence>
<comment type="caution">
    <text evidence="14">The sequence shown here is derived from an EMBL/GenBank/DDBJ whole genome shotgun (WGS) entry which is preliminary data.</text>
</comment>
<keyword evidence="10 12" id="KW-0739">Sodium transport</keyword>
<comment type="similarity">
    <text evidence="2 12">Belongs to the amiloride-sensitive sodium channel (TC 1.A.6) family.</text>
</comment>
<dbReference type="Proteomes" id="UP000887013">
    <property type="component" value="Unassembled WGS sequence"/>
</dbReference>
<evidence type="ECO:0000256" key="3">
    <source>
        <dbReference type="ARBA" id="ARBA00022448"/>
    </source>
</evidence>
<evidence type="ECO:0000256" key="11">
    <source>
        <dbReference type="ARBA" id="ARBA00023303"/>
    </source>
</evidence>
<evidence type="ECO:0000256" key="9">
    <source>
        <dbReference type="ARBA" id="ARBA00023136"/>
    </source>
</evidence>
<evidence type="ECO:0000256" key="7">
    <source>
        <dbReference type="ARBA" id="ARBA00023053"/>
    </source>
</evidence>
<keyword evidence="9 13" id="KW-0472">Membrane</keyword>
<name>A0A8X6PPN7_NEPPI</name>